<organism evidence="2 3">
    <name type="scientific">Actinoplanes awajinensis subsp. mycoplanecinus</name>
    <dbReference type="NCBI Taxonomy" id="135947"/>
    <lineage>
        <taxon>Bacteria</taxon>
        <taxon>Bacillati</taxon>
        <taxon>Actinomycetota</taxon>
        <taxon>Actinomycetes</taxon>
        <taxon>Micromonosporales</taxon>
        <taxon>Micromonosporaceae</taxon>
        <taxon>Actinoplanes</taxon>
    </lineage>
</organism>
<protein>
    <recommendedName>
        <fullName evidence="4">ZIP family zinc transporter</fullName>
    </recommendedName>
</protein>
<feature type="transmembrane region" description="Helical" evidence="1">
    <location>
        <begin position="30"/>
        <end position="49"/>
    </location>
</feature>
<dbReference type="RefSeq" id="WP_067699259.1">
    <property type="nucleotide sequence ID" value="NZ_LLZH01000291.1"/>
</dbReference>
<evidence type="ECO:0000313" key="3">
    <source>
        <dbReference type="Proteomes" id="UP000053244"/>
    </source>
</evidence>
<name>A0A101JJV5_9ACTN</name>
<accession>A0A101JJV5</accession>
<sequence>MAEAFFWGLVSASALLVGALLAYRFRLGRRVIATVMALGTGVLLGSVSFELIDEALRTRTVAAVSVFVLLGAAVFTAGDWLLSRRGGGERKDAEGAQSTGSPLAILLGSVLDGIPESFVLGLTVLQGQVSLALLAGVVLSNLPEGMASSSGLRAAGWPQRRVLLMWSSVVLVSALSAAAGYALLDPQGEFTGALTQAFAAGALLAMLSDTLLPEAYEVDGVLTGPFVVVGFAVSLGLSAI</sequence>
<evidence type="ECO:0008006" key="4">
    <source>
        <dbReference type="Google" id="ProtNLM"/>
    </source>
</evidence>
<feature type="transmembrane region" description="Helical" evidence="1">
    <location>
        <begin position="220"/>
        <end position="239"/>
    </location>
</feature>
<keyword evidence="1" id="KW-0812">Transmembrane</keyword>
<evidence type="ECO:0000313" key="2">
    <source>
        <dbReference type="EMBL" id="KUL28171.1"/>
    </source>
</evidence>
<comment type="caution">
    <text evidence="2">The sequence shown here is derived from an EMBL/GenBank/DDBJ whole genome shotgun (WGS) entry which is preliminary data.</text>
</comment>
<feature type="transmembrane region" description="Helical" evidence="1">
    <location>
        <begin position="6"/>
        <end position="23"/>
    </location>
</feature>
<keyword evidence="3" id="KW-1185">Reference proteome</keyword>
<dbReference type="Proteomes" id="UP000053244">
    <property type="component" value="Unassembled WGS sequence"/>
</dbReference>
<keyword evidence="1" id="KW-0472">Membrane</keyword>
<feature type="transmembrane region" description="Helical" evidence="1">
    <location>
        <begin position="61"/>
        <end position="82"/>
    </location>
</feature>
<dbReference type="OrthoDB" id="1145132at2"/>
<gene>
    <name evidence="2" type="ORF">ADL15_32695</name>
</gene>
<dbReference type="EMBL" id="LLZH01000291">
    <property type="protein sequence ID" value="KUL28171.1"/>
    <property type="molecule type" value="Genomic_DNA"/>
</dbReference>
<keyword evidence="1" id="KW-1133">Transmembrane helix</keyword>
<dbReference type="AlphaFoldDB" id="A0A101JJV5"/>
<reference evidence="2 3" key="1">
    <citation type="submission" date="2015-10" db="EMBL/GenBank/DDBJ databases">
        <authorList>
            <person name="Gilbert D.G."/>
        </authorList>
    </citation>
    <scope>NUCLEOTIDE SEQUENCE [LARGE SCALE GENOMIC DNA]</scope>
    <source>
        <strain evidence="2 3">NRRL B-16712</strain>
    </source>
</reference>
<proteinExistence type="predicted"/>
<feature type="transmembrane region" description="Helical" evidence="1">
    <location>
        <begin position="163"/>
        <end position="184"/>
    </location>
</feature>
<evidence type="ECO:0000256" key="1">
    <source>
        <dbReference type="SAM" id="Phobius"/>
    </source>
</evidence>